<evidence type="ECO:0000256" key="1">
    <source>
        <dbReference type="ARBA" id="ARBA00004651"/>
    </source>
</evidence>
<keyword evidence="2 6" id="KW-1003">Cell membrane</keyword>
<reference evidence="8 10" key="1">
    <citation type="submission" date="2016-02" db="EMBL/GenBank/DDBJ databases">
        <authorList>
            <person name="Wen L."/>
            <person name="He K."/>
            <person name="Yang H."/>
        </authorList>
    </citation>
    <scope>NUCLEOTIDE SEQUENCE [LARGE SCALE GENOMIC DNA]</scope>
    <source>
        <strain evidence="8">Trichococcus_R210</strain>
    </source>
</reference>
<feature type="transmembrane region" description="Helical" evidence="6">
    <location>
        <begin position="58"/>
        <end position="77"/>
    </location>
</feature>
<feature type="transmembrane region" description="Helical" evidence="6">
    <location>
        <begin position="18"/>
        <end position="38"/>
    </location>
</feature>
<dbReference type="AlphaFoldDB" id="A0A143Z9B9"/>
<reference evidence="9 11" key="2">
    <citation type="submission" date="2016-10" db="EMBL/GenBank/DDBJ databases">
        <authorList>
            <person name="Varghese N."/>
            <person name="Submissions S."/>
        </authorList>
    </citation>
    <scope>NUCLEOTIDE SEQUENCE [LARGE SCALE GENOMIC DNA]</scope>
    <source>
        <strain evidence="9 11">DSM 22150</strain>
    </source>
</reference>
<evidence type="ECO:0000256" key="5">
    <source>
        <dbReference type="ARBA" id="ARBA00023136"/>
    </source>
</evidence>
<feature type="domain" description="VTT" evidence="7">
    <location>
        <begin position="77"/>
        <end position="192"/>
    </location>
</feature>
<comment type="similarity">
    <text evidence="6">Belongs to the TVP38/TMEM64 family.</text>
</comment>
<keyword evidence="5 6" id="KW-0472">Membrane</keyword>
<protein>
    <recommendedName>
        <fullName evidence="6">TVP38/TMEM64 family membrane protein</fullName>
    </recommendedName>
</protein>
<dbReference type="EMBL" id="FNYT01000051">
    <property type="protein sequence ID" value="SEJ97380.1"/>
    <property type="molecule type" value="Genomic_DNA"/>
</dbReference>
<dbReference type="Proteomes" id="UP000076878">
    <property type="component" value="Unassembled WGS sequence"/>
</dbReference>
<dbReference type="Pfam" id="PF09335">
    <property type="entry name" value="VTT_dom"/>
    <property type="match status" value="1"/>
</dbReference>
<evidence type="ECO:0000256" key="3">
    <source>
        <dbReference type="ARBA" id="ARBA00022692"/>
    </source>
</evidence>
<dbReference type="PANTHER" id="PTHR12677">
    <property type="entry name" value="GOLGI APPARATUS MEMBRANE PROTEIN TVP38-RELATED"/>
    <property type="match status" value="1"/>
</dbReference>
<feature type="transmembrane region" description="Helical" evidence="6">
    <location>
        <begin position="181"/>
        <end position="204"/>
    </location>
</feature>
<dbReference type="EMBL" id="FJNB01000037">
    <property type="protein sequence ID" value="CZR10519.1"/>
    <property type="molecule type" value="Genomic_DNA"/>
</dbReference>
<name>A0A143Z9B9_9LACT</name>
<dbReference type="InterPro" id="IPR032816">
    <property type="entry name" value="VTT_dom"/>
</dbReference>
<dbReference type="InterPro" id="IPR015414">
    <property type="entry name" value="TMEM64"/>
</dbReference>
<evidence type="ECO:0000256" key="6">
    <source>
        <dbReference type="RuleBase" id="RU366058"/>
    </source>
</evidence>
<dbReference type="Proteomes" id="UP000199280">
    <property type="component" value="Unassembled WGS sequence"/>
</dbReference>
<evidence type="ECO:0000313" key="11">
    <source>
        <dbReference type="Proteomes" id="UP000199280"/>
    </source>
</evidence>
<dbReference type="RefSeq" id="WP_239420624.1">
    <property type="nucleotide sequence ID" value="NZ_FJNB01000037.1"/>
</dbReference>
<proteinExistence type="inferred from homology"/>
<comment type="subcellular location">
    <subcellularLocation>
        <location evidence="1 6">Cell membrane</location>
        <topology evidence="1 6">Multi-pass membrane protein</topology>
    </subcellularLocation>
</comment>
<evidence type="ECO:0000256" key="4">
    <source>
        <dbReference type="ARBA" id="ARBA00022989"/>
    </source>
</evidence>
<dbReference type="STRING" id="640938.TR210_2943"/>
<accession>A0A143Z9B9</accession>
<evidence type="ECO:0000256" key="2">
    <source>
        <dbReference type="ARBA" id="ARBA00022475"/>
    </source>
</evidence>
<keyword evidence="3 6" id="KW-0812">Transmembrane</keyword>
<evidence type="ECO:0000313" key="8">
    <source>
        <dbReference type="EMBL" id="CZR10519.1"/>
    </source>
</evidence>
<feature type="transmembrane region" description="Helical" evidence="6">
    <location>
        <begin position="89"/>
        <end position="113"/>
    </location>
</feature>
<evidence type="ECO:0000313" key="10">
    <source>
        <dbReference type="Proteomes" id="UP000076878"/>
    </source>
</evidence>
<comment type="caution">
    <text evidence="6">Lacks conserved residue(s) required for the propagation of feature annotation.</text>
</comment>
<evidence type="ECO:0000313" key="9">
    <source>
        <dbReference type="EMBL" id="SEJ97380.1"/>
    </source>
</evidence>
<dbReference type="PANTHER" id="PTHR12677:SF49">
    <property type="entry name" value="TVP38_TMEM64 FAMILY MEMBRANE PROTEIN"/>
    <property type="match status" value="1"/>
</dbReference>
<evidence type="ECO:0000259" key="7">
    <source>
        <dbReference type="Pfam" id="PF09335"/>
    </source>
</evidence>
<organism evidence="8 10">
    <name type="scientific">Trichococcus ilyis</name>
    <dbReference type="NCBI Taxonomy" id="640938"/>
    <lineage>
        <taxon>Bacteria</taxon>
        <taxon>Bacillati</taxon>
        <taxon>Bacillota</taxon>
        <taxon>Bacilli</taxon>
        <taxon>Lactobacillales</taxon>
        <taxon>Carnobacteriaceae</taxon>
        <taxon>Trichococcus</taxon>
    </lineage>
</organism>
<gene>
    <name evidence="9" type="ORF">SAMN05216375_15111</name>
    <name evidence="8" type="ORF">TR210_2943</name>
</gene>
<dbReference type="GO" id="GO:0005886">
    <property type="term" value="C:plasma membrane"/>
    <property type="evidence" value="ECO:0007669"/>
    <property type="project" value="UniProtKB-SubCell"/>
</dbReference>
<sequence length="221" mass="24856">MELENTATHQGIALNRRIVQLLTAAGTVATLILGIWIYRTGFFEAEGSFKALLDGMGIYAPILFLLIQIIQVVYPIIPGGVTVVVAPMVFGPFWGFTYSFIGVLIGSIINFILARKYGKTFVRAFVSEETYRKYYDWLIKGKRFEWLLASAFALPGFPDDFLCMVAGLTEMSMKRFMTIFLVFKPITLYFYGIGGASIVTWVFLNMPTLIKGWLAIQPVLQ</sequence>
<keyword evidence="4 6" id="KW-1133">Transmembrane helix</keyword>
<keyword evidence="11" id="KW-1185">Reference proteome</keyword>